<comment type="caution">
    <text evidence="2">The sequence shown here is derived from an EMBL/GenBank/DDBJ whole genome shotgun (WGS) entry which is preliminary data.</text>
</comment>
<evidence type="ECO:0000313" key="3">
    <source>
        <dbReference type="Proteomes" id="UP000611796"/>
    </source>
</evidence>
<organism evidence="2 3">
    <name type="scientific">Paeniclostridium hominis</name>
    <dbReference type="NCBI Taxonomy" id="2764329"/>
    <lineage>
        <taxon>Bacteria</taxon>
        <taxon>Bacillati</taxon>
        <taxon>Bacillota</taxon>
        <taxon>Clostridia</taxon>
        <taxon>Peptostreptococcales</taxon>
        <taxon>Peptostreptococcaceae</taxon>
        <taxon>Paeniclostridium</taxon>
    </lineage>
</organism>
<keyword evidence="1" id="KW-0472">Membrane</keyword>
<dbReference type="Pfam" id="PF14305">
    <property type="entry name" value="ATPgrasp_TupA"/>
    <property type="match status" value="1"/>
</dbReference>
<name>A0ABR7K408_9FIRM</name>
<gene>
    <name evidence="2" type="ORF">H8891_08425</name>
</gene>
<proteinExistence type="predicted"/>
<feature type="transmembrane region" description="Helical" evidence="1">
    <location>
        <begin position="12"/>
        <end position="37"/>
    </location>
</feature>
<reference evidence="2 3" key="1">
    <citation type="submission" date="2020-08" db="EMBL/GenBank/DDBJ databases">
        <authorList>
            <person name="Liu C."/>
            <person name="Sun Q."/>
        </authorList>
    </citation>
    <scope>NUCLEOTIDE SEQUENCE [LARGE SCALE GENOMIC DNA]</scope>
    <source>
        <strain evidence="2 3">NSJ-45</strain>
    </source>
</reference>
<accession>A0ABR7K408</accession>
<dbReference type="EMBL" id="JACRWD010000002">
    <property type="protein sequence ID" value="MBC6003826.1"/>
    <property type="molecule type" value="Genomic_DNA"/>
</dbReference>
<dbReference type="RefSeq" id="WP_187006090.1">
    <property type="nucleotide sequence ID" value="NZ_JACRWD010000002.1"/>
</dbReference>
<evidence type="ECO:0000313" key="2">
    <source>
        <dbReference type="EMBL" id="MBC6003826.1"/>
    </source>
</evidence>
<protein>
    <submittedName>
        <fullName evidence="2">Glycosyl transferase</fullName>
    </submittedName>
</protein>
<dbReference type="Proteomes" id="UP000611796">
    <property type="component" value="Unassembled WGS sequence"/>
</dbReference>
<keyword evidence="3" id="KW-1185">Reference proteome</keyword>
<sequence length="304" mass="35442">MKSKLRNIQKQVWFSISPILYQISPVVASKVLFLFAMKKRLDLENPITFNEKIQWLKLYWQDDRVAKCGDKYDVREYVESCGLEEILNPIYGMYKNAEDIDFNKLPKKFALKGTHGCGYNIICTDKEKLDLEKTKEKCNIWLKSRYSQVSAEVQYDKMEAKLIAEKFIEGRDGNGPVDYKVFCFNGEAKFTMVCEERGGSERAKFYFLDNKWNILPYNNDSKIVQKEGKVKNIYKPKSFEKMIEYAQKLSEPFPFVRVDFYDVDGRPVLGEMTFTPCGGIDSRLDKDVDIMMGDLITLPKEKII</sequence>
<keyword evidence="1" id="KW-0812">Transmembrane</keyword>
<dbReference type="SUPFAM" id="SSF56059">
    <property type="entry name" value="Glutathione synthetase ATP-binding domain-like"/>
    <property type="match status" value="1"/>
</dbReference>
<dbReference type="InterPro" id="IPR029465">
    <property type="entry name" value="ATPgrasp_TupA"/>
</dbReference>
<dbReference type="GO" id="GO:0016740">
    <property type="term" value="F:transferase activity"/>
    <property type="evidence" value="ECO:0007669"/>
    <property type="project" value="UniProtKB-KW"/>
</dbReference>
<evidence type="ECO:0000256" key="1">
    <source>
        <dbReference type="SAM" id="Phobius"/>
    </source>
</evidence>
<keyword evidence="1" id="KW-1133">Transmembrane helix</keyword>
<keyword evidence="2" id="KW-0808">Transferase</keyword>